<sequence>MSELKRNDKNYTEWYQLTNGRLDSITNTCDRIESKFKVQNDEMEDLSILKINDQLRILKDHVLEITKNSNQFATHLAKSDSERQKLKNEIIVNVEQIHQKYEPHIPRHSTPLTEEKPSVKGSFTPLLGENVISAKDIPKLEESPTYSGEEEYNHIKFIRTIDMFQEDFHITDEIIVGKLHSLFTRTAKKWYYKMIQDHGKHNWSWWKSEMITKWANNSWRFGMENSFESAIFNLEKDKPLTWFFKQKDRLSALHQDMSDTMINMKILRKCGGELEHAIKCR</sequence>
<protein>
    <recommendedName>
        <fullName evidence="3">Retrotransposon gag domain-containing protein</fullName>
    </recommendedName>
</protein>
<evidence type="ECO:0008006" key="3">
    <source>
        <dbReference type="Google" id="ProtNLM"/>
    </source>
</evidence>
<reference evidence="1" key="1">
    <citation type="submission" date="2021-03" db="EMBL/GenBank/DDBJ databases">
        <title>Draft genome sequence of rust myrtle Austropuccinia psidii MF-1, a brazilian biotype.</title>
        <authorList>
            <person name="Quecine M.C."/>
            <person name="Pachon D.M.R."/>
            <person name="Bonatelli M.L."/>
            <person name="Correr F.H."/>
            <person name="Franceschini L.M."/>
            <person name="Leite T.F."/>
            <person name="Margarido G.R.A."/>
            <person name="Almeida C.A."/>
            <person name="Ferrarezi J.A."/>
            <person name="Labate C.A."/>
        </authorList>
    </citation>
    <scope>NUCLEOTIDE SEQUENCE</scope>
    <source>
        <strain evidence="1">MF-1</strain>
    </source>
</reference>
<evidence type="ECO:0000313" key="2">
    <source>
        <dbReference type="Proteomes" id="UP000765509"/>
    </source>
</evidence>
<keyword evidence="2" id="KW-1185">Reference proteome</keyword>
<organism evidence="1 2">
    <name type="scientific">Austropuccinia psidii MF-1</name>
    <dbReference type="NCBI Taxonomy" id="1389203"/>
    <lineage>
        <taxon>Eukaryota</taxon>
        <taxon>Fungi</taxon>
        <taxon>Dikarya</taxon>
        <taxon>Basidiomycota</taxon>
        <taxon>Pucciniomycotina</taxon>
        <taxon>Pucciniomycetes</taxon>
        <taxon>Pucciniales</taxon>
        <taxon>Sphaerophragmiaceae</taxon>
        <taxon>Austropuccinia</taxon>
    </lineage>
</organism>
<proteinExistence type="predicted"/>
<dbReference type="Proteomes" id="UP000765509">
    <property type="component" value="Unassembled WGS sequence"/>
</dbReference>
<dbReference type="OrthoDB" id="2506710at2759"/>
<dbReference type="AlphaFoldDB" id="A0A9Q3Q2X3"/>
<name>A0A9Q3Q2X3_9BASI</name>
<dbReference type="EMBL" id="AVOT02115241">
    <property type="protein sequence ID" value="MBW0583473.1"/>
    <property type="molecule type" value="Genomic_DNA"/>
</dbReference>
<gene>
    <name evidence="1" type="ORF">O181_123188</name>
</gene>
<evidence type="ECO:0000313" key="1">
    <source>
        <dbReference type="EMBL" id="MBW0583473.1"/>
    </source>
</evidence>
<accession>A0A9Q3Q2X3</accession>
<comment type="caution">
    <text evidence="1">The sequence shown here is derived from an EMBL/GenBank/DDBJ whole genome shotgun (WGS) entry which is preliminary data.</text>
</comment>